<dbReference type="Proteomes" id="UP000294593">
    <property type="component" value="Unassembled WGS sequence"/>
</dbReference>
<dbReference type="AlphaFoldDB" id="A0A4R6R151"/>
<dbReference type="RefSeq" id="WP_133611213.1">
    <property type="nucleotide sequence ID" value="NZ_SNXW01000014.1"/>
</dbReference>
<dbReference type="EMBL" id="SNXW01000014">
    <property type="protein sequence ID" value="TDP79400.1"/>
    <property type="molecule type" value="Genomic_DNA"/>
</dbReference>
<sequence>MNVKSSHGSLEELCDHIRALPRHQLWRWGQAGDLPGDGKRIDAQALQLIADANRWRRGFGFTHYDPALKANARAIAAANAGGFTLNRSADNVVEADKLVALGIAPVVLVLPKGTTKHFTTPAGNHVSVCPATVRDDVTCARCGICQNKDRKAIMGFPAHGSGAAKAHVISLTGLTKSLTKSRRTTPFDDGSVETAKRKTA</sequence>
<organism evidence="3 4">
    <name type="scientific">Aquabacterium commune</name>
    <dbReference type="NCBI Taxonomy" id="70586"/>
    <lineage>
        <taxon>Bacteria</taxon>
        <taxon>Pseudomonadati</taxon>
        <taxon>Pseudomonadota</taxon>
        <taxon>Betaproteobacteria</taxon>
        <taxon>Burkholderiales</taxon>
        <taxon>Aquabacterium</taxon>
    </lineage>
</organism>
<reference evidence="3 4" key="1">
    <citation type="submission" date="2019-03" db="EMBL/GenBank/DDBJ databases">
        <title>Genomic Encyclopedia of Type Strains, Phase IV (KMG-IV): sequencing the most valuable type-strain genomes for metagenomic binning, comparative biology and taxonomic classification.</title>
        <authorList>
            <person name="Goeker M."/>
        </authorList>
    </citation>
    <scope>NUCLEOTIDE SEQUENCE [LARGE SCALE GENOMIC DNA]</scope>
    <source>
        <strain evidence="3 4">DSM 11901</strain>
    </source>
</reference>
<keyword evidence="4" id="KW-1185">Reference proteome</keyword>
<evidence type="ECO:0000259" key="2">
    <source>
        <dbReference type="Pfam" id="PF23872"/>
    </source>
</evidence>
<dbReference type="Pfam" id="PF23872">
    <property type="entry name" value="DUF7227"/>
    <property type="match status" value="1"/>
</dbReference>
<dbReference type="InterPro" id="IPR055651">
    <property type="entry name" value="DUF7227"/>
</dbReference>
<proteinExistence type="predicted"/>
<evidence type="ECO:0000313" key="3">
    <source>
        <dbReference type="EMBL" id="TDP79400.1"/>
    </source>
</evidence>
<dbReference type="OrthoDB" id="8846864at2"/>
<comment type="caution">
    <text evidence="3">The sequence shown here is derived from an EMBL/GenBank/DDBJ whole genome shotgun (WGS) entry which is preliminary data.</text>
</comment>
<feature type="region of interest" description="Disordered" evidence="1">
    <location>
        <begin position="180"/>
        <end position="200"/>
    </location>
</feature>
<accession>A0A4R6R151</accession>
<feature type="domain" description="DUF7227" evidence="2">
    <location>
        <begin position="8"/>
        <end position="169"/>
    </location>
</feature>
<protein>
    <recommendedName>
        <fullName evidence="2">DUF7227 domain-containing protein</fullName>
    </recommendedName>
</protein>
<gene>
    <name evidence="3" type="ORF">EV672_11430</name>
</gene>
<evidence type="ECO:0000313" key="4">
    <source>
        <dbReference type="Proteomes" id="UP000294593"/>
    </source>
</evidence>
<evidence type="ECO:0000256" key="1">
    <source>
        <dbReference type="SAM" id="MobiDB-lite"/>
    </source>
</evidence>
<name>A0A4R6R151_9BURK</name>